<proteinExistence type="predicted"/>
<dbReference type="Proteomes" id="UP000051952">
    <property type="component" value="Unassembled WGS sequence"/>
</dbReference>
<keyword evidence="3" id="KW-1185">Reference proteome</keyword>
<protein>
    <submittedName>
        <fullName evidence="2">Chromosome segregation ATPase-like protein, putative</fullName>
    </submittedName>
</protein>
<feature type="non-terminal residue" evidence="2">
    <location>
        <position position="534"/>
    </location>
</feature>
<feature type="region of interest" description="Disordered" evidence="1">
    <location>
        <begin position="159"/>
        <end position="195"/>
    </location>
</feature>
<reference evidence="3" key="1">
    <citation type="submission" date="2015-09" db="EMBL/GenBank/DDBJ databases">
        <authorList>
            <consortium name="Pathogen Informatics"/>
        </authorList>
    </citation>
    <scope>NUCLEOTIDE SEQUENCE [LARGE SCALE GENOMIC DNA]</scope>
    <source>
        <strain evidence="3">Lake Konstanz</strain>
    </source>
</reference>
<sequence>MQLLNTSVNMLGNYVYFSLFSFDCLKQIERMRRPDLDVVSSRSSSAVSSRGVSEGQSSASGASDTTDAPIVERRAHQSSARSAVGDTTSIALEAATAHCSMCDDAISSLLCTQCGRLSFCAACCISLHDNKFLATHKLLSLEPRHEGEIVTVAMLKERVQKKAPPQEQLPPQQRDNVKQQQSSPVQPTAPSTYADPAAQLHSTDEEANIDMAALAADRNIIQARLVELSSCRSLLQASSDSLSKERFRCKDIAHTATEAVRQRFDVLRSLITEKENAYVAVVERAARNRLEDATKASFDASASLAECDAFLDQTKLQLDRLSSNKKLFAEARASLLLATDAKLRSVDDTIQRLQNDYDRIVTVSLGVQIPLERIIDEVTKLSVPTSSQAPYHSEMHAKPIAVEKFAASPGVKVIRQTSAEPTTSTIRATGSELDISQQQRKSYQQEIETLRNTPLKDIRAQQQSNNLNSTTNSSTATSSKALPLSLQSTGKPIGGGEVGNKSSTNAIARIAEKYATQQQQGGGGGAPMVGRRSV</sequence>
<feature type="compositionally biased region" description="Low complexity" evidence="1">
    <location>
        <begin position="464"/>
        <end position="479"/>
    </location>
</feature>
<feature type="region of interest" description="Disordered" evidence="1">
    <location>
        <begin position="47"/>
        <end position="68"/>
    </location>
</feature>
<gene>
    <name evidence="2" type="ORF">BSAL_24130</name>
</gene>
<dbReference type="AlphaFoldDB" id="A0A0S4JIN4"/>
<dbReference type="CDD" id="cd19757">
    <property type="entry name" value="Bbox1"/>
    <property type="match status" value="1"/>
</dbReference>
<dbReference type="VEuPathDB" id="TriTrypDB:BSAL_24130"/>
<dbReference type="EMBL" id="CYKH01001780">
    <property type="protein sequence ID" value="CUG89931.1"/>
    <property type="molecule type" value="Genomic_DNA"/>
</dbReference>
<organism evidence="2 3">
    <name type="scientific">Bodo saltans</name>
    <name type="common">Flagellated protozoan</name>
    <dbReference type="NCBI Taxonomy" id="75058"/>
    <lineage>
        <taxon>Eukaryota</taxon>
        <taxon>Discoba</taxon>
        <taxon>Euglenozoa</taxon>
        <taxon>Kinetoplastea</taxon>
        <taxon>Metakinetoplastina</taxon>
        <taxon>Eubodonida</taxon>
        <taxon>Bodonidae</taxon>
        <taxon>Bodo</taxon>
    </lineage>
</organism>
<accession>A0A0S4JIN4</accession>
<evidence type="ECO:0000256" key="1">
    <source>
        <dbReference type="SAM" id="MobiDB-lite"/>
    </source>
</evidence>
<evidence type="ECO:0000313" key="3">
    <source>
        <dbReference type="Proteomes" id="UP000051952"/>
    </source>
</evidence>
<name>A0A0S4JIN4_BODSA</name>
<feature type="compositionally biased region" description="Polar residues" evidence="1">
    <location>
        <begin position="169"/>
        <end position="191"/>
    </location>
</feature>
<feature type="region of interest" description="Disordered" evidence="1">
    <location>
        <begin position="463"/>
        <end position="534"/>
    </location>
</feature>
<evidence type="ECO:0000313" key="2">
    <source>
        <dbReference type="EMBL" id="CUG89931.1"/>
    </source>
</evidence>